<dbReference type="Proteomes" id="UP001286313">
    <property type="component" value="Unassembled WGS sequence"/>
</dbReference>
<dbReference type="FunFam" id="3.30.70.670:FF:000001">
    <property type="entry name" value="Formimidoyltransferase cyclodeaminase"/>
    <property type="match status" value="1"/>
</dbReference>
<keyword evidence="17" id="KW-0511">Multifunctional enzyme</keyword>
<evidence type="ECO:0000256" key="2">
    <source>
        <dbReference type="ARBA" id="ARBA00004114"/>
    </source>
</evidence>
<evidence type="ECO:0000256" key="12">
    <source>
        <dbReference type="ARBA" id="ARBA00022808"/>
    </source>
</evidence>
<comment type="function">
    <text evidence="18">Folate-dependent enzyme, that displays both transferase and deaminase activity. Serves to channel one-carbon units from formiminoglutamate to the folate pool.</text>
</comment>
<evidence type="ECO:0000256" key="17">
    <source>
        <dbReference type="ARBA" id="ARBA00023268"/>
    </source>
</evidence>
<comment type="subunit">
    <text evidence="19">Homooctamer, including four polyglutamate binding sites. The subunits are arranged as a tetramer of dimers, and form a planar ring-shaped structure.</text>
</comment>
<feature type="domain" description="Formiminotransferase N-terminal subdomain" evidence="22">
    <location>
        <begin position="3"/>
        <end position="180"/>
    </location>
</feature>
<dbReference type="GO" id="GO:0030412">
    <property type="term" value="F:formimidoyltetrahydrofolate cyclodeaminase activity"/>
    <property type="evidence" value="ECO:0007669"/>
    <property type="project" value="UniProtKB-EC"/>
</dbReference>
<dbReference type="GO" id="GO:0005814">
    <property type="term" value="C:centriole"/>
    <property type="evidence" value="ECO:0007669"/>
    <property type="project" value="UniProtKB-SubCell"/>
</dbReference>
<evidence type="ECO:0000256" key="10">
    <source>
        <dbReference type="ARBA" id="ARBA00022490"/>
    </source>
</evidence>
<evidence type="ECO:0000256" key="3">
    <source>
        <dbReference type="ARBA" id="ARBA00004555"/>
    </source>
</evidence>
<dbReference type="SUPFAM" id="SSF101262">
    <property type="entry name" value="Methenyltetrahydrofolate cyclohydrolase-like"/>
    <property type="match status" value="1"/>
</dbReference>
<evidence type="ECO:0000256" key="15">
    <source>
        <dbReference type="ARBA" id="ARBA00023212"/>
    </source>
</evidence>
<dbReference type="InterPro" id="IPR036178">
    <property type="entry name" value="Formintransfe-cycloase-like_sf"/>
</dbReference>
<dbReference type="FunFam" id="3.30.990.10:FF:000001">
    <property type="entry name" value="Formimidoyltransferase cyclodeaminase"/>
    <property type="match status" value="1"/>
</dbReference>
<dbReference type="Pfam" id="PF02971">
    <property type="entry name" value="FTCD"/>
    <property type="match status" value="1"/>
</dbReference>
<dbReference type="GO" id="GO:0005542">
    <property type="term" value="F:folic acid binding"/>
    <property type="evidence" value="ECO:0007669"/>
    <property type="project" value="UniProtKB-KW"/>
</dbReference>
<comment type="subcellular location">
    <subcellularLocation>
        <location evidence="2">Cytoplasm</location>
        <location evidence="2">Cytoskeleton</location>
        <location evidence="2">Microtubule organizing center</location>
        <location evidence="2">Centrosome</location>
        <location evidence="2">Centriole</location>
    </subcellularLocation>
    <subcellularLocation>
        <location evidence="3">Golgi apparatus</location>
    </subcellularLocation>
</comment>
<evidence type="ECO:0000256" key="8">
    <source>
        <dbReference type="ARBA" id="ARBA00012998"/>
    </source>
</evidence>
<evidence type="ECO:0000256" key="14">
    <source>
        <dbReference type="ARBA" id="ARBA00023034"/>
    </source>
</evidence>
<protein>
    <recommendedName>
        <fullName evidence="9">Formimidoyltransferase-cyclodeaminase</fullName>
        <ecNumber evidence="7">2.1.2.5</ecNumber>
        <ecNumber evidence="8">4.3.1.4</ecNumber>
    </recommendedName>
    <alternativeName>
        <fullName evidence="20">Formiminotransferase-cyclodeaminase</fullName>
    </alternativeName>
</protein>
<evidence type="ECO:0000256" key="6">
    <source>
        <dbReference type="ARBA" id="ARBA00010825"/>
    </source>
</evidence>
<dbReference type="InterPro" id="IPR004227">
    <property type="entry name" value="Formiminotransferase_cat"/>
</dbReference>
<evidence type="ECO:0000256" key="7">
    <source>
        <dbReference type="ARBA" id="ARBA00012252"/>
    </source>
</evidence>
<comment type="similarity">
    <text evidence="6">In the C-terminal section; belongs to the cyclodeaminase/cyclohydrolase family.</text>
</comment>
<dbReference type="PANTHER" id="PTHR12234:SF0">
    <property type="entry name" value="FORMIMIDOYLTRANSFERASE-CYCLODEAMINASE"/>
    <property type="match status" value="1"/>
</dbReference>
<dbReference type="InterPro" id="IPR037064">
    <property type="entry name" value="Formiminotransferase_N_sf"/>
</dbReference>
<accession>A0AAE1FAJ9</accession>
<comment type="similarity">
    <text evidence="5">In the N-terminal section; belongs to the formiminotransferase family.</text>
</comment>
<dbReference type="GO" id="GO:0006547">
    <property type="term" value="P:L-histidine metabolic process"/>
    <property type="evidence" value="ECO:0007669"/>
    <property type="project" value="UniProtKB-KW"/>
</dbReference>
<comment type="pathway">
    <text evidence="4">Amino-acid degradation; L-histidine degradation into L-glutamate; L-glutamate from N-formimidoyl-L-glutamate (transferase route): step 1/1.</text>
</comment>
<evidence type="ECO:0000313" key="23">
    <source>
        <dbReference type="EMBL" id="KAK3869208.1"/>
    </source>
</evidence>
<dbReference type="InterPro" id="IPR051623">
    <property type="entry name" value="FTCD"/>
</dbReference>
<dbReference type="InterPro" id="IPR007044">
    <property type="entry name" value="Cyclodeamin/CycHdrlase"/>
</dbReference>
<keyword evidence="12" id="KW-0369">Histidine metabolism</keyword>
<dbReference type="SMART" id="SM01222">
    <property type="entry name" value="FTCD_N"/>
    <property type="match status" value="1"/>
</dbReference>
<dbReference type="GO" id="GO:0030409">
    <property type="term" value="F:glutamate formimidoyltransferase activity"/>
    <property type="evidence" value="ECO:0007669"/>
    <property type="project" value="UniProtKB-EC"/>
</dbReference>
<keyword evidence="11" id="KW-0808">Transferase</keyword>
<keyword evidence="15" id="KW-0206">Cytoskeleton</keyword>
<dbReference type="AlphaFoldDB" id="A0AAE1FAJ9"/>
<keyword evidence="24" id="KW-1185">Reference proteome</keyword>
<evidence type="ECO:0000256" key="18">
    <source>
        <dbReference type="ARBA" id="ARBA00025506"/>
    </source>
</evidence>
<dbReference type="InterPro" id="IPR012886">
    <property type="entry name" value="Formiminotransferase_N"/>
</dbReference>
<sequence>MAKIIECVPNFSEGRDKAVVEAVAAAVRETPGATLLDVDAGESTNRTVYTFVGSPSAVVEAALAAARVAYARIDMTKHKGAHPRMGALDVCPFIPVSGVTVEECVGVSKIFALRLAKELSVPVYLYGAASSRDYRRTMPQIRAGEYEGLRDKLRQEEWSPDFGPSEFVPRWGATVTGVRKFLVAYNINLLSTKEQAHRIALNLREQGRGPNQPGRLRCCQAIGWYLEEHNLAQISINLTDFDVTPIHIAYEEAKKDAGDMKVAVTGSEVVGLVPLAALLQAAEYYIAKEGLFILEEEQKVHLAINRLGLNALSPFNPKTRIIEYCVGGVGAGQLGRGSVEELVKGVAARTPAPGGGSVAATVAALGAALGAMVGQMTYGKRQWEGLDATMRRLIPPLHKAATDLIPAIDADTAAFNAYMEANKLPQNTEEERKKRTAAVKEATEQTIQVPLSLLTTQDTTWEPLTQMAVVGNINCRSDIQVGARCLEAGAWGAYYNVLVNLDNVEDAETRKAYRSQAEVLMERAKKGCQAVLQAVDKRASSS</sequence>
<organism evidence="23 24">
    <name type="scientific">Petrolisthes cinctipes</name>
    <name type="common">Flat porcelain crab</name>
    <dbReference type="NCBI Taxonomy" id="88211"/>
    <lineage>
        <taxon>Eukaryota</taxon>
        <taxon>Metazoa</taxon>
        <taxon>Ecdysozoa</taxon>
        <taxon>Arthropoda</taxon>
        <taxon>Crustacea</taxon>
        <taxon>Multicrustacea</taxon>
        <taxon>Malacostraca</taxon>
        <taxon>Eumalacostraca</taxon>
        <taxon>Eucarida</taxon>
        <taxon>Decapoda</taxon>
        <taxon>Pleocyemata</taxon>
        <taxon>Anomura</taxon>
        <taxon>Galatheoidea</taxon>
        <taxon>Porcellanidae</taxon>
        <taxon>Petrolisthes</taxon>
    </lineage>
</organism>
<evidence type="ECO:0000256" key="13">
    <source>
        <dbReference type="ARBA" id="ARBA00022954"/>
    </source>
</evidence>
<keyword evidence="16" id="KW-0456">Lyase</keyword>
<dbReference type="GO" id="GO:0005794">
    <property type="term" value="C:Golgi apparatus"/>
    <property type="evidence" value="ECO:0007669"/>
    <property type="project" value="UniProtKB-SubCell"/>
</dbReference>
<dbReference type="SMART" id="SM01221">
    <property type="entry name" value="FTCD"/>
    <property type="match status" value="1"/>
</dbReference>
<feature type="domain" description="Formiminotransferase C-terminal subdomain" evidence="21">
    <location>
        <begin position="181"/>
        <end position="325"/>
    </location>
</feature>
<evidence type="ECO:0000256" key="4">
    <source>
        <dbReference type="ARBA" id="ARBA00005082"/>
    </source>
</evidence>
<comment type="function">
    <text evidence="1">Binds and promotes bundling of vimentin filaments originating from the Golgi.</text>
</comment>
<evidence type="ECO:0000256" key="11">
    <source>
        <dbReference type="ARBA" id="ARBA00022679"/>
    </source>
</evidence>
<keyword evidence="10" id="KW-0963">Cytoplasm</keyword>
<dbReference type="PANTHER" id="PTHR12234">
    <property type="entry name" value="FORMIMINOTRANSFERASE-CYCLODEAMINASE"/>
    <property type="match status" value="1"/>
</dbReference>
<reference evidence="23" key="1">
    <citation type="submission" date="2023-10" db="EMBL/GenBank/DDBJ databases">
        <title>Genome assemblies of two species of porcelain crab, Petrolisthes cinctipes and Petrolisthes manimaculis (Anomura: Porcellanidae).</title>
        <authorList>
            <person name="Angst P."/>
        </authorList>
    </citation>
    <scope>NUCLEOTIDE SEQUENCE</scope>
    <source>
        <strain evidence="23">PB745_01</strain>
        <tissue evidence="23">Gill</tissue>
    </source>
</reference>
<evidence type="ECO:0000256" key="16">
    <source>
        <dbReference type="ARBA" id="ARBA00023239"/>
    </source>
</evidence>
<dbReference type="EC" id="4.3.1.4" evidence="8"/>
<dbReference type="NCBIfam" id="TIGR02024">
    <property type="entry name" value="FtcD"/>
    <property type="match status" value="1"/>
</dbReference>
<evidence type="ECO:0000313" key="24">
    <source>
        <dbReference type="Proteomes" id="UP001286313"/>
    </source>
</evidence>
<dbReference type="SUPFAM" id="SSF55116">
    <property type="entry name" value="Formiminotransferase domain of formiminotransferase-cyclodeaminase"/>
    <property type="match status" value="2"/>
</dbReference>
<evidence type="ECO:0000259" key="21">
    <source>
        <dbReference type="SMART" id="SM01221"/>
    </source>
</evidence>
<evidence type="ECO:0000256" key="19">
    <source>
        <dbReference type="ARBA" id="ARBA00025915"/>
    </source>
</evidence>
<dbReference type="Gene3D" id="3.30.70.670">
    <property type="entry name" value="Formiminotransferase, C-terminal subdomain"/>
    <property type="match status" value="1"/>
</dbReference>
<dbReference type="InterPro" id="IPR013802">
    <property type="entry name" value="Formiminotransferase_C"/>
</dbReference>
<comment type="caution">
    <text evidence="23">The sequence shown here is derived from an EMBL/GenBank/DDBJ whole genome shotgun (WGS) entry which is preliminary data.</text>
</comment>
<dbReference type="EC" id="2.1.2.5" evidence="7"/>
<dbReference type="Gene3D" id="1.20.120.680">
    <property type="entry name" value="Formiminotetrahydrofolate cyclodeaminase monomer, up-and-down helical bundle"/>
    <property type="match status" value="1"/>
</dbReference>
<keyword evidence="13" id="KW-0290">Folate-binding</keyword>
<evidence type="ECO:0000256" key="1">
    <source>
        <dbReference type="ARBA" id="ARBA00002680"/>
    </source>
</evidence>
<keyword evidence="14" id="KW-0333">Golgi apparatus</keyword>
<evidence type="ECO:0000259" key="22">
    <source>
        <dbReference type="SMART" id="SM01222"/>
    </source>
</evidence>
<evidence type="ECO:0000256" key="5">
    <source>
        <dbReference type="ARBA" id="ARBA00008297"/>
    </source>
</evidence>
<dbReference type="EMBL" id="JAWQEG010002868">
    <property type="protein sequence ID" value="KAK3869208.1"/>
    <property type="molecule type" value="Genomic_DNA"/>
</dbReference>
<dbReference type="InterPro" id="IPR022384">
    <property type="entry name" value="FormiminoTrfase_cat_dom_sf"/>
</dbReference>
<dbReference type="Gene3D" id="3.30.990.10">
    <property type="entry name" value="Formiminotransferase, N-terminal subdomain"/>
    <property type="match status" value="1"/>
</dbReference>
<evidence type="ECO:0000256" key="20">
    <source>
        <dbReference type="ARBA" id="ARBA00030029"/>
    </source>
</evidence>
<dbReference type="InterPro" id="IPR037070">
    <property type="entry name" value="Formiminotransferase_C_sf"/>
</dbReference>
<evidence type="ECO:0000256" key="9">
    <source>
        <dbReference type="ARBA" id="ARBA00017787"/>
    </source>
</evidence>
<dbReference type="Pfam" id="PF04961">
    <property type="entry name" value="FTCD_C"/>
    <property type="match status" value="1"/>
</dbReference>
<name>A0AAE1FAJ9_PETCI</name>
<gene>
    <name evidence="23" type="ORF">Pcinc_025473</name>
</gene>
<dbReference type="Pfam" id="PF07837">
    <property type="entry name" value="FTCD_N"/>
    <property type="match status" value="1"/>
</dbReference>
<dbReference type="FunFam" id="1.20.120.680:FF:000001">
    <property type="entry name" value="Formimidoyltransferase cyclodeaminase"/>
    <property type="match status" value="1"/>
</dbReference>
<proteinExistence type="inferred from homology"/>